<dbReference type="Gene3D" id="3.40.50.300">
    <property type="entry name" value="P-loop containing nucleotide triphosphate hydrolases"/>
    <property type="match status" value="1"/>
</dbReference>
<dbReference type="GO" id="GO:0005525">
    <property type="term" value="F:GTP binding"/>
    <property type="evidence" value="ECO:0007669"/>
    <property type="project" value="InterPro"/>
</dbReference>
<reference evidence="2 3" key="1">
    <citation type="journal article" date="2014" name="Agronomy (Basel)">
        <title>A Draft Genome Sequence for Ensete ventricosum, the Drought-Tolerant Tree Against Hunger.</title>
        <authorList>
            <person name="Harrison J."/>
            <person name="Moore K.A."/>
            <person name="Paszkiewicz K."/>
            <person name="Jones T."/>
            <person name="Grant M."/>
            <person name="Ambacheew D."/>
            <person name="Muzemil S."/>
            <person name="Studholme D.J."/>
        </authorList>
    </citation>
    <scope>NUCLEOTIDE SEQUENCE [LARGE SCALE GENOMIC DNA]</scope>
</reference>
<gene>
    <name evidence="2" type="ORF">B296_00030782</name>
</gene>
<dbReference type="PROSITE" id="PS51419">
    <property type="entry name" value="RAB"/>
    <property type="match status" value="1"/>
</dbReference>
<evidence type="ECO:0000256" key="1">
    <source>
        <dbReference type="SAM" id="MobiDB-lite"/>
    </source>
</evidence>
<protein>
    <submittedName>
        <fullName evidence="2">Uncharacterized protein</fullName>
    </submittedName>
</protein>
<evidence type="ECO:0000313" key="2">
    <source>
        <dbReference type="EMBL" id="RRT70799.1"/>
    </source>
</evidence>
<dbReference type="InterPro" id="IPR001806">
    <property type="entry name" value="Small_GTPase"/>
</dbReference>
<dbReference type="AlphaFoldDB" id="A0A427A3H1"/>
<comment type="caution">
    <text evidence="2">The sequence shown here is derived from an EMBL/GenBank/DDBJ whole genome shotgun (WGS) entry which is preliminary data.</text>
</comment>
<dbReference type="InterPro" id="IPR027417">
    <property type="entry name" value="P-loop_NTPase"/>
</dbReference>
<accession>A0A427A3H1</accession>
<feature type="region of interest" description="Disordered" evidence="1">
    <location>
        <begin position="74"/>
        <end position="93"/>
    </location>
</feature>
<evidence type="ECO:0000313" key="3">
    <source>
        <dbReference type="Proteomes" id="UP000287651"/>
    </source>
</evidence>
<name>A0A427A3H1_ENSVE</name>
<dbReference type="GO" id="GO:0003924">
    <property type="term" value="F:GTPase activity"/>
    <property type="evidence" value="ECO:0007669"/>
    <property type="project" value="InterPro"/>
</dbReference>
<dbReference type="EMBL" id="AMZH03003900">
    <property type="protein sequence ID" value="RRT70799.1"/>
    <property type="molecule type" value="Genomic_DNA"/>
</dbReference>
<dbReference type="Proteomes" id="UP000287651">
    <property type="component" value="Unassembled WGS sequence"/>
</dbReference>
<sequence>MPNQLLTVYDVTKRETFTNLADVWVKEVELYATNHNCVKVLVGNKVDKILEVPKLVEEGSVPVKRIILKQQQQQQQQEQQQHAHRGGGDGCCS</sequence>
<proteinExistence type="predicted"/>
<dbReference type="Pfam" id="PF00071">
    <property type="entry name" value="Ras"/>
    <property type="match status" value="1"/>
</dbReference>
<organism evidence="2 3">
    <name type="scientific">Ensete ventricosum</name>
    <name type="common">Abyssinian banana</name>
    <name type="synonym">Musa ensete</name>
    <dbReference type="NCBI Taxonomy" id="4639"/>
    <lineage>
        <taxon>Eukaryota</taxon>
        <taxon>Viridiplantae</taxon>
        <taxon>Streptophyta</taxon>
        <taxon>Embryophyta</taxon>
        <taxon>Tracheophyta</taxon>
        <taxon>Spermatophyta</taxon>
        <taxon>Magnoliopsida</taxon>
        <taxon>Liliopsida</taxon>
        <taxon>Zingiberales</taxon>
        <taxon>Musaceae</taxon>
        <taxon>Ensete</taxon>
    </lineage>
</organism>
<dbReference type="SUPFAM" id="SSF52540">
    <property type="entry name" value="P-loop containing nucleoside triphosphate hydrolases"/>
    <property type="match status" value="1"/>
</dbReference>